<feature type="disulfide bond" evidence="7">
    <location>
        <begin position="224"/>
        <end position="236"/>
    </location>
</feature>
<dbReference type="EMBL" id="JAFCIX010000184">
    <property type="protein sequence ID" value="KAH6596796.1"/>
    <property type="molecule type" value="Genomic_DNA"/>
</dbReference>
<evidence type="ECO:0000256" key="1">
    <source>
        <dbReference type="ARBA" id="ARBA00001941"/>
    </source>
</evidence>
<keyword evidence="4 8" id="KW-0732">Signal</keyword>
<dbReference type="SUPFAM" id="SSF57016">
    <property type="entry name" value="Plant lectins/antimicrobial peptides"/>
    <property type="match status" value="4"/>
</dbReference>
<feature type="disulfide bond" evidence="7">
    <location>
        <begin position="169"/>
        <end position="181"/>
    </location>
</feature>
<feature type="disulfide bond" evidence="7">
    <location>
        <begin position="64"/>
        <end position="78"/>
    </location>
</feature>
<dbReference type="PANTHER" id="PTHR46471:SF2">
    <property type="entry name" value="CHITIN DEACETYLASE-RELATED"/>
    <property type="match status" value="1"/>
</dbReference>
<keyword evidence="11" id="KW-1185">Reference proteome</keyword>
<feature type="disulfide bond" evidence="7">
    <location>
        <begin position="114"/>
        <end position="126"/>
    </location>
</feature>
<accession>A0ABQ8FH48</accession>
<organism evidence="10 11">
    <name type="scientific">Batrachochytrium salamandrivorans</name>
    <dbReference type="NCBI Taxonomy" id="1357716"/>
    <lineage>
        <taxon>Eukaryota</taxon>
        <taxon>Fungi</taxon>
        <taxon>Fungi incertae sedis</taxon>
        <taxon>Chytridiomycota</taxon>
        <taxon>Chytridiomycota incertae sedis</taxon>
        <taxon>Chytridiomycetes</taxon>
        <taxon>Rhizophydiales</taxon>
        <taxon>Rhizophydiales incertae sedis</taxon>
        <taxon>Batrachochytrium</taxon>
    </lineage>
</organism>
<reference evidence="10 11" key="1">
    <citation type="submission" date="2021-02" db="EMBL/GenBank/DDBJ databases">
        <title>Variation within the Batrachochytrium salamandrivorans European outbreak.</title>
        <authorList>
            <person name="Kelly M."/>
            <person name="Pasmans F."/>
            <person name="Shea T.P."/>
            <person name="Munoz J.F."/>
            <person name="Carranza S."/>
            <person name="Cuomo C.A."/>
            <person name="Martel A."/>
        </authorList>
    </citation>
    <scope>NUCLEOTIDE SEQUENCE [LARGE SCALE GENOMIC DNA]</scope>
    <source>
        <strain evidence="10 11">AMFP18/2</strain>
    </source>
</reference>
<evidence type="ECO:0000256" key="8">
    <source>
        <dbReference type="SAM" id="SignalP"/>
    </source>
</evidence>
<feature type="disulfide bond" evidence="7">
    <location>
        <begin position="229"/>
        <end position="243"/>
    </location>
</feature>
<feature type="domain" description="Chitin-binding type-1" evidence="9">
    <location>
        <begin position="158"/>
        <end position="201"/>
    </location>
</feature>
<keyword evidence="7" id="KW-1015">Disulfide bond</keyword>
<feature type="disulfide bond" evidence="7">
    <location>
        <begin position="174"/>
        <end position="188"/>
    </location>
</feature>
<dbReference type="PANTHER" id="PTHR46471">
    <property type="entry name" value="CHITIN DEACETYLASE"/>
    <property type="match status" value="1"/>
</dbReference>
<feature type="disulfide bond" evidence="7">
    <location>
        <begin position="59"/>
        <end position="71"/>
    </location>
</feature>
<keyword evidence="6" id="KW-0119">Carbohydrate metabolism</keyword>
<protein>
    <recommendedName>
        <fullName evidence="9">Chitin-binding type-1 domain-containing protein</fullName>
    </recommendedName>
</protein>
<feature type="domain" description="Chitin-binding type-1" evidence="9">
    <location>
        <begin position="103"/>
        <end position="146"/>
    </location>
</feature>
<evidence type="ECO:0000256" key="4">
    <source>
        <dbReference type="ARBA" id="ARBA00022729"/>
    </source>
</evidence>
<dbReference type="PROSITE" id="PS50941">
    <property type="entry name" value="CHIT_BIND_I_2"/>
    <property type="match status" value="4"/>
</dbReference>
<evidence type="ECO:0000256" key="3">
    <source>
        <dbReference type="ARBA" id="ARBA00022723"/>
    </source>
</evidence>
<evidence type="ECO:0000259" key="9">
    <source>
        <dbReference type="PROSITE" id="PS50941"/>
    </source>
</evidence>
<evidence type="ECO:0000256" key="5">
    <source>
        <dbReference type="ARBA" id="ARBA00022801"/>
    </source>
</evidence>
<dbReference type="SMART" id="SM00270">
    <property type="entry name" value="ChtBD1"/>
    <property type="match status" value="4"/>
</dbReference>
<feature type="chain" id="PRO_5045401873" description="Chitin-binding type-1 domain-containing protein" evidence="8">
    <location>
        <begin position="20"/>
        <end position="267"/>
    </location>
</feature>
<evidence type="ECO:0000256" key="6">
    <source>
        <dbReference type="ARBA" id="ARBA00023277"/>
    </source>
</evidence>
<keyword evidence="5" id="KW-0378">Hydrolase</keyword>
<dbReference type="InterPro" id="IPR018371">
    <property type="entry name" value="Chitin-binding_1_CS"/>
</dbReference>
<comment type="caution">
    <text evidence="7">Lacks conserved residue(s) required for the propagation of feature annotation.</text>
</comment>
<dbReference type="PROSITE" id="PS00026">
    <property type="entry name" value="CHIT_BIND_I_1"/>
    <property type="match status" value="1"/>
</dbReference>
<keyword evidence="2 7" id="KW-0147">Chitin-binding</keyword>
<evidence type="ECO:0000256" key="7">
    <source>
        <dbReference type="PROSITE-ProRule" id="PRU00261"/>
    </source>
</evidence>
<evidence type="ECO:0000313" key="11">
    <source>
        <dbReference type="Proteomes" id="UP001648503"/>
    </source>
</evidence>
<dbReference type="Proteomes" id="UP001648503">
    <property type="component" value="Unassembled WGS sequence"/>
</dbReference>
<dbReference type="InterPro" id="IPR001002">
    <property type="entry name" value="Chitin-bd_1"/>
</dbReference>
<name>A0ABQ8FH48_9FUNG</name>
<sequence>MISLVQVLIAAVLIPVSFGAPAVNASESTSIPVLVSTTSPKTFLLSRDGMCGEGTDFGCDVGVCCSKEGRCGTTKDHCGADCQSAFGSCDPTGPIESMKMTRNGKCGRGTPFYCNSGKCCSQRGFCGFTKEHCGVGCQSAFGLCDPTGPVGPLEVKNNYLCGRKYGYKCDPGFCCSQYGFCGKKTDSCGIDCQEAFGNCDSRLHVEPPKVSKDGKCGKGTEFVCDSGNCCSEYGTCGATSDYCGFTCQWGFGLCDPNLPYVDPFDQK</sequence>
<evidence type="ECO:0000256" key="2">
    <source>
        <dbReference type="ARBA" id="ARBA00022669"/>
    </source>
</evidence>
<comment type="cofactor">
    <cofactor evidence="1">
        <name>Co(2+)</name>
        <dbReference type="ChEBI" id="CHEBI:48828"/>
    </cofactor>
</comment>
<evidence type="ECO:0000313" key="10">
    <source>
        <dbReference type="EMBL" id="KAH6596796.1"/>
    </source>
</evidence>
<proteinExistence type="predicted"/>
<dbReference type="InterPro" id="IPR036861">
    <property type="entry name" value="Endochitinase-like_sf"/>
</dbReference>
<dbReference type="Gene3D" id="3.30.60.10">
    <property type="entry name" value="Endochitinase-like"/>
    <property type="match status" value="4"/>
</dbReference>
<feature type="domain" description="Chitin-binding type-1" evidence="9">
    <location>
        <begin position="213"/>
        <end position="256"/>
    </location>
</feature>
<feature type="signal peptide" evidence="8">
    <location>
        <begin position="1"/>
        <end position="19"/>
    </location>
</feature>
<feature type="disulfide bond" evidence="7">
    <location>
        <begin position="119"/>
        <end position="133"/>
    </location>
</feature>
<comment type="caution">
    <text evidence="10">The sequence shown here is derived from an EMBL/GenBank/DDBJ whole genome shotgun (WGS) entry which is preliminary data.</text>
</comment>
<gene>
    <name evidence="10" type="ORF">BASA50_004901</name>
</gene>
<keyword evidence="3" id="KW-0479">Metal-binding</keyword>
<dbReference type="Pfam" id="PF00187">
    <property type="entry name" value="Chitin_bind_1"/>
    <property type="match status" value="3"/>
</dbReference>
<feature type="domain" description="Chitin-binding type-1" evidence="9">
    <location>
        <begin position="48"/>
        <end position="91"/>
    </location>
</feature>